<evidence type="ECO:0000313" key="2">
    <source>
        <dbReference type="EMBL" id="WKN35076.1"/>
    </source>
</evidence>
<reference evidence="2" key="1">
    <citation type="journal article" date="2023" name="Comput. Struct. Biotechnol. J.">
        <title>Discovery of a novel marine Bacteroidetes with a rich repertoire of carbohydrate-active enzymes.</title>
        <authorList>
            <person name="Chen B."/>
            <person name="Liu G."/>
            <person name="Chen Q."/>
            <person name="Wang H."/>
            <person name="Liu L."/>
            <person name="Tang K."/>
        </authorList>
    </citation>
    <scope>NUCLEOTIDE SEQUENCE</scope>
    <source>
        <strain evidence="2">TK19036</strain>
    </source>
</reference>
<accession>A0AA49GJW6</accession>
<keyword evidence="1" id="KW-0472">Membrane</keyword>
<keyword evidence="1" id="KW-1133">Transmembrane helix</keyword>
<gene>
    <name evidence="2" type="ORF">K4G66_22115</name>
</gene>
<dbReference type="AlphaFoldDB" id="A0AA49GJW6"/>
<dbReference type="EMBL" id="CP120682">
    <property type="protein sequence ID" value="WKN35076.1"/>
    <property type="molecule type" value="Genomic_DNA"/>
</dbReference>
<sequence length="196" mass="23012">MINEENKTEVIDQYLAGALTGDQLNEVKNRIETDPKFRHEIAFQEKIIQTVRQLEHEQLKSRFESIYKEDDGLTDKVVPFYQRPLYYYAAAITFLVIAGLFWLLNKRSPTETYRGFLAVEVESTRGADNVLDSIPLTIIDHPEYDFHYQWGDTLTLYGPFVSEEISVRFENDTYILQVRNQPYTIKQDNTIHLLRP</sequence>
<evidence type="ECO:0000256" key="1">
    <source>
        <dbReference type="SAM" id="Phobius"/>
    </source>
</evidence>
<proteinExistence type="predicted"/>
<keyword evidence="1" id="KW-0812">Transmembrane</keyword>
<protein>
    <submittedName>
        <fullName evidence="2">Uncharacterized protein</fullName>
    </submittedName>
</protein>
<organism evidence="2">
    <name type="scientific">Roseihalotalea indica</name>
    <dbReference type="NCBI Taxonomy" id="2867963"/>
    <lineage>
        <taxon>Bacteria</taxon>
        <taxon>Pseudomonadati</taxon>
        <taxon>Bacteroidota</taxon>
        <taxon>Cytophagia</taxon>
        <taxon>Cytophagales</taxon>
        <taxon>Catalimonadaceae</taxon>
        <taxon>Roseihalotalea</taxon>
    </lineage>
</organism>
<reference evidence="2" key="2">
    <citation type="journal article" date="2024" name="Antonie Van Leeuwenhoek">
        <title>Roseihalotalea indica gen. nov., sp. nov., a halophilic Bacteroidetes from mesopelagic Southwest Indian Ocean with higher carbohydrate metabolic potential.</title>
        <authorList>
            <person name="Chen B."/>
            <person name="Zhang M."/>
            <person name="Lin D."/>
            <person name="Ye J."/>
            <person name="Tang K."/>
        </authorList>
    </citation>
    <scope>NUCLEOTIDE SEQUENCE</scope>
    <source>
        <strain evidence="2">TK19036</strain>
    </source>
</reference>
<name>A0AA49GJW6_9BACT</name>
<feature type="transmembrane region" description="Helical" evidence="1">
    <location>
        <begin position="85"/>
        <end position="104"/>
    </location>
</feature>